<dbReference type="GeneID" id="14493663"/>
<reference evidence="1 2" key="1">
    <citation type="journal article" date="2011" name="Proc. Natl. Acad. Sci. U.S.A.">
        <title>Evolutionary erosion of yeast sex chromosomes by mating-type switching accidents.</title>
        <authorList>
            <person name="Gordon J.L."/>
            <person name="Armisen D."/>
            <person name="Proux-Wera E."/>
            <person name="Oheigeartaigh S.S."/>
            <person name="Byrne K.P."/>
            <person name="Wolfe K.H."/>
        </authorList>
    </citation>
    <scope>NUCLEOTIDE SEQUENCE [LARGE SCALE GENOMIC DNA]</scope>
    <source>
        <strain evidence="2">ATCC 34711 / CBS 6284 / DSM 70876 / NBRC 10599 / NRRL Y-10934 / UCD 77-7</strain>
    </source>
</reference>
<name>I2GX02_HENB6</name>
<accession>I2GX02</accession>
<organism evidence="1 2">
    <name type="scientific">Henningerozyma blattae (strain ATCC 34711 / CBS 6284 / DSM 70876 / NBRC 10599 / NRRL Y-10934 / UCD 77-7)</name>
    <name type="common">Yeast</name>
    <name type="synonym">Tetrapisispora blattae</name>
    <dbReference type="NCBI Taxonomy" id="1071380"/>
    <lineage>
        <taxon>Eukaryota</taxon>
        <taxon>Fungi</taxon>
        <taxon>Dikarya</taxon>
        <taxon>Ascomycota</taxon>
        <taxon>Saccharomycotina</taxon>
        <taxon>Saccharomycetes</taxon>
        <taxon>Saccharomycetales</taxon>
        <taxon>Saccharomycetaceae</taxon>
        <taxon>Henningerozyma</taxon>
    </lineage>
</organism>
<dbReference type="AlphaFoldDB" id="I2GX02"/>
<protein>
    <submittedName>
        <fullName evidence="1">Uncharacterized protein</fullName>
    </submittedName>
</protein>
<dbReference type="HOGENOM" id="CLU_180256_0_0_1"/>
<proteinExistence type="predicted"/>
<dbReference type="KEGG" id="tbl:TBLA_0A08650"/>
<dbReference type="EMBL" id="HE806316">
    <property type="protein sequence ID" value="CCH58654.1"/>
    <property type="molecule type" value="Genomic_DNA"/>
</dbReference>
<evidence type="ECO:0000313" key="1">
    <source>
        <dbReference type="EMBL" id="CCH58654.1"/>
    </source>
</evidence>
<dbReference type="Proteomes" id="UP000002866">
    <property type="component" value="Chromosome 1"/>
</dbReference>
<gene>
    <name evidence="1" type="primary">TBLA0A08650</name>
    <name evidence="1" type="ORF">TBLA_0A08650</name>
</gene>
<dbReference type="InParanoid" id="I2GX02"/>
<keyword evidence="2" id="KW-1185">Reference proteome</keyword>
<dbReference type="eggNOG" id="ENOG502SEPE">
    <property type="taxonomic scope" value="Eukaryota"/>
</dbReference>
<dbReference type="FunCoup" id="I2GX02">
    <property type="interactions" value="77"/>
</dbReference>
<dbReference type="OrthoDB" id="4034641at2759"/>
<sequence length="83" mass="10032">MFRRNIYTTAKLFQAQLKKHLSQTERQDQSLFKRNKKLLEDMEFHSHKKRFTKKAGMRPSMEELKKMGDDARIEQNRPDDGVY</sequence>
<evidence type="ECO:0000313" key="2">
    <source>
        <dbReference type="Proteomes" id="UP000002866"/>
    </source>
</evidence>
<dbReference type="RefSeq" id="XP_004178173.1">
    <property type="nucleotide sequence ID" value="XM_004178125.1"/>
</dbReference>